<accession>A0A414KYC6</accession>
<dbReference type="EMBL" id="QSKV01000024">
    <property type="protein sequence ID" value="RHE87192.1"/>
    <property type="molecule type" value="Genomic_DNA"/>
</dbReference>
<keyword evidence="1" id="KW-0812">Transmembrane</keyword>
<proteinExistence type="predicted"/>
<comment type="caution">
    <text evidence="2">The sequence shown here is derived from an EMBL/GenBank/DDBJ whole genome shotgun (WGS) entry which is preliminary data.</text>
</comment>
<dbReference type="Proteomes" id="UP000285650">
    <property type="component" value="Unassembled WGS sequence"/>
</dbReference>
<dbReference type="AlphaFoldDB" id="A0A414KYC6"/>
<gene>
    <name evidence="2" type="ORF">DW712_23510</name>
</gene>
<evidence type="ECO:0000313" key="3">
    <source>
        <dbReference type="Proteomes" id="UP000285650"/>
    </source>
</evidence>
<protein>
    <recommendedName>
        <fullName evidence="4">Transmembrane protein</fullName>
    </recommendedName>
</protein>
<feature type="transmembrane region" description="Helical" evidence="1">
    <location>
        <begin position="46"/>
        <end position="74"/>
    </location>
</feature>
<evidence type="ECO:0000313" key="2">
    <source>
        <dbReference type="EMBL" id="RHE87192.1"/>
    </source>
</evidence>
<organism evidence="2 3">
    <name type="scientific">Bacteroides intestinalis</name>
    <dbReference type="NCBI Taxonomy" id="329854"/>
    <lineage>
        <taxon>Bacteria</taxon>
        <taxon>Pseudomonadati</taxon>
        <taxon>Bacteroidota</taxon>
        <taxon>Bacteroidia</taxon>
        <taxon>Bacteroidales</taxon>
        <taxon>Bacteroidaceae</taxon>
        <taxon>Bacteroides</taxon>
    </lineage>
</organism>
<reference evidence="2 3" key="1">
    <citation type="submission" date="2018-08" db="EMBL/GenBank/DDBJ databases">
        <title>A genome reference for cultivated species of the human gut microbiota.</title>
        <authorList>
            <person name="Zou Y."/>
            <person name="Xue W."/>
            <person name="Luo G."/>
        </authorList>
    </citation>
    <scope>NUCLEOTIDE SEQUENCE [LARGE SCALE GENOMIC DNA]</scope>
    <source>
        <strain evidence="2 3">AM27-17</strain>
    </source>
</reference>
<keyword evidence="1" id="KW-1133">Transmembrane helix</keyword>
<evidence type="ECO:0008006" key="4">
    <source>
        <dbReference type="Google" id="ProtNLM"/>
    </source>
</evidence>
<feature type="transmembrane region" description="Helical" evidence="1">
    <location>
        <begin position="12"/>
        <end position="34"/>
    </location>
</feature>
<name>A0A414KYC6_9BACE</name>
<keyword evidence="1" id="KW-0472">Membrane</keyword>
<evidence type="ECO:0000256" key="1">
    <source>
        <dbReference type="SAM" id="Phobius"/>
    </source>
</evidence>
<sequence length="80" mass="9277">MQTFFEKCRLQIVFATMGKQLISINLQLFIILYIHSMNKMNSSCLIAHLLFISTCIILIISMLILQYGIILVCFNKSLYI</sequence>